<dbReference type="Pfam" id="PF00117">
    <property type="entry name" value="GATase"/>
    <property type="match status" value="1"/>
</dbReference>
<dbReference type="AlphaFoldDB" id="A0A7V5U3B4"/>
<dbReference type="InterPro" id="IPR004739">
    <property type="entry name" value="GMP_synth_GATase"/>
</dbReference>
<protein>
    <submittedName>
        <fullName evidence="8">Glutamine-hydrolyzing GMP synthase</fullName>
        <ecNumber evidence="8">6.3.5.2</ecNumber>
    </submittedName>
</protein>
<dbReference type="EMBL" id="DROK01000271">
    <property type="protein sequence ID" value="HHI97994.1"/>
    <property type="molecule type" value="Genomic_DNA"/>
</dbReference>
<evidence type="ECO:0000313" key="8">
    <source>
        <dbReference type="EMBL" id="HHI97994.1"/>
    </source>
</evidence>
<dbReference type="GO" id="GO:0005524">
    <property type="term" value="F:ATP binding"/>
    <property type="evidence" value="ECO:0007669"/>
    <property type="project" value="UniProtKB-KW"/>
</dbReference>
<name>A0A7V5U3B4_9BACT</name>
<reference evidence="8" key="1">
    <citation type="journal article" date="2020" name="mSystems">
        <title>Genome- and Community-Level Interaction Insights into Carbon Utilization and Element Cycling Functions of Hydrothermarchaeota in Hydrothermal Sediment.</title>
        <authorList>
            <person name="Zhou Z."/>
            <person name="Liu Y."/>
            <person name="Xu W."/>
            <person name="Pan J."/>
            <person name="Luo Z.H."/>
            <person name="Li M."/>
        </authorList>
    </citation>
    <scope>NUCLEOTIDE SEQUENCE [LARGE SCALE GENOMIC DNA]</scope>
    <source>
        <strain evidence="8">HyVt-533</strain>
    </source>
</reference>
<evidence type="ECO:0000256" key="1">
    <source>
        <dbReference type="ARBA" id="ARBA00022598"/>
    </source>
</evidence>
<comment type="caution">
    <text evidence="8">The sequence shown here is derived from an EMBL/GenBank/DDBJ whole genome shotgun (WGS) entry which is preliminary data.</text>
</comment>
<dbReference type="InterPro" id="IPR017926">
    <property type="entry name" value="GATASE"/>
</dbReference>
<evidence type="ECO:0000256" key="4">
    <source>
        <dbReference type="ARBA" id="ARBA00022755"/>
    </source>
</evidence>
<feature type="domain" description="Glutamine amidotransferase" evidence="7">
    <location>
        <begin position="8"/>
        <end position="139"/>
    </location>
</feature>
<feature type="non-terminal residue" evidence="8">
    <location>
        <position position="143"/>
    </location>
</feature>
<dbReference type="Proteomes" id="UP000886101">
    <property type="component" value="Unassembled WGS sequence"/>
</dbReference>
<evidence type="ECO:0000256" key="6">
    <source>
        <dbReference type="ARBA" id="ARBA00022962"/>
    </source>
</evidence>
<keyword evidence="5" id="KW-0067">ATP-binding</keyword>
<dbReference type="CDD" id="cd01742">
    <property type="entry name" value="GATase1_GMP_Synthase"/>
    <property type="match status" value="1"/>
</dbReference>
<keyword evidence="2" id="KW-0547">Nucleotide-binding</keyword>
<gene>
    <name evidence="8" type="primary">guaA</name>
    <name evidence="8" type="ORF">ENJ96_09115</name>
</gene>
<keyword evidence="3" id="KW-0332">GMP biosynthesis</keyword>
<keyword evidence="1 8" id="KW-0436">Ligase</keyword>
<dbReference type="GO" id="GO:0005829">
    <property type="term" value="C:cytosol"/>
    <property type="evidence" value="ECO:0007669"/>
    <property type="project" value="TreeGrafter"/>
</dbReference>
<dbReference type="SUPFAM" id="SSF52317">
    <property type="entry name" value="Class I glutamine amidotransferase-like"/>
    <property type="match status" value="1"/>
</dbReference>
<dbReference type="Gene3D" id="3.40.50.880">
    <property type="match status" value="1"/>
</dbReference>
<evidence type="ECO:0000256" key="3">
    <source>
        <dbReference type="ARBA" id="ARBA00022749"/>
    </source>
</evidence>
<dbReference type="EC" id="6.3.5.2" evidence="8"/>
<proteinExistence type="predicted"/>
<keyword evidence="6" id="KW-0315">Glutamine amidotransferase</keyword>
<dbReference type="GO" id="GO:0003921">
    <property type="term" value="F:GMP synthase activity"/>
    <property type="evidence" value="ECO:0007669"/>
    <property type="project" value="TreeGrafter"/>
</dbReference>
<dbReference type="PRINTS" id="PR00099">
    <property type="entry name" value="CPSGATASE"/>
</dbReference>
<sequence length="143" mass="15968">MEHGDRILVLDFGSQTTQLIARRVRELHVYSEIKPFNVSLAEIKRFAPKGIILSGGPASVYDEGAPKVSPELFALGVPVLGICYGMQLMTHLLGGRVERSTKREYGPAELEIIRNEDLFYGLKKGGRYRVWMSHGDRVETPAP</sequence>
<organism evidence="8">
    <name type="scientific">Thermodesulfatator atlanticus</name>
    <dbReference type="NCBI Taxonomy" id="501497"/>
    <lineage>
        <taxon>Bacteria</taxon>
        <taxon>Pseudomonadati</taxon>
        <taxon>Thermodesulfobacteriota</taxon>
        <taxon>Thermodesulfobacteria</taxon>
        <taxon>Thermodesulfobacteriales</taxon>
        <taxon>Thermodesulfatatoraceae</taxon>
        <taxon>Thermodesulfatator</taxon>
    </lineage>
</organism>
<dbReference type="PANTHER" id="PTHR11922:SF2">
    <property type="entry name" value="GMP SYNTHASE [GLUTAMINE-HYDROLYZING]"/>
    <property type="match status" value="1"/>
</dbReference>
<keyword evidence="4" id="KW-0658">Purine biosynthesis</keyword>
<dbReference type="PANTHER" id="PTHR11922">
    <property type="entry name" value="GMP SYNTHASE-RELATED"/>
    <property type="match status" value="1"/>
</dbReference>
<dbReference type="PROSITE" id="PS51273">
    <property type="entry name" value="GATASE_TYPE_1"/>
    <property type="match status" value="1"/>
</dbReference>
<evidence type="ECO:0000256" key="5">
    <source>
        <dbReference type="ARBA" id="ARBA00022840"/>
    </source>
</evidence>
<evidence type="ECO:0000256" key="2">
    <source>
        <dbReference type="ARBA" id="ARBA00022741"/>
    </source>
</evidence>
<accession>A0A7V5U3B4</accession>
<dbReference type="InterPro" id="IPR029062">
    <property type="entry name" value="Class_I_gatase-like"/>
</dbReference>
<evidence type="ECO:0000259" key="7">
    <source>
        <dbReference type="Pfam" id="PF00117"/>
    </source>
</evidence>
<dbReference type="NCBIfam" id="TIGR00888">
    <property type="entry name" value="guaA_Nterm"/>
    <property type="match status" value="1"/>
</dbReference>